<dbReference type="RefSeq" id="WP_072285918.1">
    <property type="nucleotide sequence ID" value="NZ_CP015455.1"/>
</dbReference>
<dbReference type="KEGG" id="pace:A6070_11560"/>
<protein>
    <recommendedName>
        <fullName evidence="3">Permuted papain-like amidase enzyme, YaeF/YiiX, C92 family</fullName>
    </recommendedName>
</protein>
<accession>A0A1L3GDS1</accession>
<evidence type="ECO:0000313" key="1">
    <source>
        <dbReference type="EMBL" id="APG24101.1"/>
    </source>
</evidence>
<dbReference type="STRING" id="29542.A6070_11560"/>
<dbReference type="AlphaFoldDB" id="A0A1L3GDS1"/>
<dbReference type="EMBL" id="CP015518">
    <property type="protein sequence ID" value="APG24101.1"/>
    <property type="molecule type" value="Genomic_DNA"/>
</dbReference>
<dbReference type="Proteomes" id="UP000182264">
    <property type="component" value="Chromosome"/>
</dbReference>
<dbReference type="InterPro" id="IPR038765">
    <property type="entry name" value="Papain-like_cys_pep_sf"/>
</dbReference>
<reference evidence="1 2" key="1">
    <citation type="journal article" date="2017" name="Genome Announc.">
        <title>Complete Genome Sequences of Two Acetylene-Fermenting Pelobacter acetylenicus Strains.</title>
        <authorList>
            <person name="Sutton J.M."/>
            <person name="Baesman S.M."/>
            <person name="Fierst J.L."/>
            <person name="Poret-Peterson A.T."/>
            <person name="Oremland R.S."/>
            <person name="Dunlap D.S."/>
            <person name="Akob D.M."/>
        </authorList>
    </citation>
    <scope>NUCLEOTIDE SEQUENCE [LARGE SCALE GENOMIC DNA]</scope>
    <source>
        <strain evidence="1 2">DSM 3247</strain>
    </source>
</reference>
<evidence type="ECO:0000313" key="2">
    <source>
        <dbReference type="Proteomes" id="UP000182264"/>
    </source>
</evidence>
<sequence length="176" mass="19706">MTQTELIKRAQNGDVLLVKSDSAVGKAIRCLTGESYSHVAVLVWVPGLYGFTLRVYEFAEGVGHQTLPLDDWLAQRESQALFYGVAPEPVHAAPTRARTAAEYYTTASRLQRGYGYLSLVKVWLSQLIRCRIPVRQKVCSTYAQEIWRAAGFDAIGRTADPGDIAEHCQTLYPLWR</sequence>
<dbReference type="SUPFAM" id="SSF54001">
    <property type="entry name" value="Cysteine proteinases"/>
    <property type="match status" value="1"/>
</dbReference>
<evidence type="ECO:0008006" key="3">
    <source>
        <dbReference type="Google" id="ProtNLM"/>
    </source>
</evidence>
<organism evidence="1 2">
    <name type="scientific">Syntrophotalea acetylenica</name>
    <name type="common">Pelobacter acetylenicus</name>
    <dbReference type="NCBI Taxonomy" id="29542"/>
    <lineage>
        <taxon>Bacteria</taxon>
        <taxon>Pseudomonadati</taxon>
        <taxon>Thermodesulfobacteriota</taxon>
        <taxon>Desulfuromonadia</taxon>
        <taxon>Desulfuromonadales</taxon>
        <taxon>Syntrophotaleaceae</taxon>
        <taxon>Syntrophotalea</taxon>
    </lineage>
</organism>
<proteinExistence type="predicted"/>
<name>A0A1L3GDS1_SYNAC</name>
<dbReference type="OrthoDB" id="5405669at2"/>
<dbReference type="Gene3D" id="3.90.1720.10">
    <property type="entry name" value="endopeptidase domain like (from Nostoc punctiforme)"/>
    <property type="match status" value="1"/>
</dbReference>
<gene>
    <name evidence="1" type="ORF">A7E75_02935</name>
</gene>
<keyword evidence="2" id="KW-1185">Reference proteome</keyword>